<keyword evidence="2" id="KW-1185">Reference proteome</keyword>
<comment type="caution">
    <text evidence="1">The sequence shown here is derived from an EMBL/GenBank/DDBJ whole genome shotgun (WGS) entry which is preliminary data.</text>
</comment>
<proteinExistence type="predicted"/>
<evidence type="ECO:0000313" key="2">
    <source>
        <dbReference type="Proteomes" id="UP000028091"/>
    </source>
</evidence>
<accession>A0A081LAV5</accession>
<dbReference type="AlphaFoldDB" id="A0A081LAV5"/>
<organism evidence="1 2">
    <name type="scientific">Bacillus zhangzhouensis</name>
    <dbReference type="NCBI Taxonomy" id="1178540"/>
    <lineage>
        <taxon>Bacteria</taxon>
        <taxon>Bacillati</taxon>
        <taxon>Bacillota</taxon>
        <taxon>Bacilli</taxon>
        <taxon>Bacillales</taxon>
        <taxon>Bacillaceae</taxon>
        <taxon>Bacillus</taxon>
    </lineage>
</organism>
<gene>
    <name evidence="1" type="ORF">BA70_02310</name>
</gene>
<evidence type="ECO:0000313" key="1">
    <source>
        <dbReference type="EMBL" id="KEP26381.1"/>
    </source>
</evidence>
<dbReference type="OrthoDB" id="2381655at2"/>
<dbReference type="Proteomes" id="UP000028091">
    <property type="component" value="Unassembled WGS sequence"/>
</dbReference>
<name>A0A081LAV5_9BACI</name>
<protein>
    <submittedName>
        <fullName evidence="1">Uncharacterized protein</fullName>
    </submittedName>
</protein>
<sequence>MLWYETASITEKKTSMKRIEFHLKNFKNYQAAILNIERKLEKRSTHHQDHMTRKKLEEQKSQYELIVACIETALKELDDIEQKLIDYKYFRDWRMAKCAIEIGYSEKTLFLMKRQLMDQLLISLAAITNI</sequence>
<dbReference type="eggNOG" id="COG1191">
    <property type="taxonomic scope" value="Bacteria"/>
</dbReference>
<dbReference type="EMBL" id="JOTP01000010">
    <property type="protein sequence ID" value="KEP26381.1"/>
    <property type="molecule type" value="Genomic_DNA"/>
</dbReference>
<dbReference type="RefSeq" id="WP_034321577.1">
    <property type="nucleotide sequence ID" value="NZ_JBCMYH010000022.1"/>
</dbReference>
<reference evidence="1 2" key="1">
    <citation type="submission" date="2012-09" db="EMBL/GenBank/DDBJ databases">
        <title>Genome Sequence of Bacillus sp. DW5-4.</title>
        <authorList>
            <person name="Lai Q."/>
            <person name="Liu Y."/>
            <person name="Shao Z."/>
        </authorList>
    </citation>
    <scope>NUCLEOTIDE SEQUENCE [LARGE SCALE GENOMIC DNA]</scope>
    <source>
        <strain evidence="1 2">DW5-4</strain>
    </source>
</reference>